<dbReference type="Proteomes" id="UP000249130">
    <property type="component" value="Unassembled WGS sequence"/>
</dbReference>
<accession>A0A327KWZ7</accession>
<gene>
    <name evidence="1" type="ORF">CH341_18620</name>
</gene>
<reference evidence="1 2" key="1">
    <citation type="submission" date="2017-07" db="EMBL/GenBank/DDBJ databases">
        <title>Draft Genome Sequences of Select Purple Nonsulfur Bacteria.</title>
        <authorList>
            <person name="Lasarre B."/>
            <person name="Mckinlay J.B."/>
        </authorList>
    </citation>
    <scope>NUCLEOTIDE SEQUENCE [LARGE SCALE GENOMIC DNA]</scope>
    <source>
        <strain evidence="1 2">DSM 5909</strain>
    </source>
</reference>
<dbReference type="SUPFAM" id="SSF51126">
    <property type="entry name" value="Pectin lyase-like"/>
    <property type="match status" value="1"/>
</dbReference>
<protein>
    <recommendedName>
        <fullName evidence="3">DUF2793 domain-containing protein</fullName>
    </recommendedName>
</protein>
<comment type="caution">
    <text evidence="1">The sequence shown here is derived from an EMBL/GenBank/DDBJ whole genome shotgun (WGS) entry which is preliminary data.</text>
</comment>
<dbReference type="Pfam" id="PF10983">
    <property type="entry name" value="DUF2793"/>
    <property type="match status" value="1"/>
</dbReference>
<proteinExistence type="predicted"/>
<dbReference type="InterPro" id="IPR011050">
    <property type="entry name" value="Pectin_lyase_fold/virulence"/>
</dbReference>
<dbReference type="RefSeq" id="WP_111420507.1">
    <property type="nucleotide sequence ID" value="NZ_NPEX01000139.1"/>
</dbReference>
<keyword evidence="2" id="KW-1185">Reference proteome</keyword>
<sequence>MTDTVHLGLPLLAAAQAQKHVTHNEALQRLDALVMLAVLDRDLTAPPASPSEGDRYLVKAPGSGGFAGRGNHVAHVVDGGWDFLAPGPGWICWVADEAALLVWSGTAWLSLPEVIGSGAALQNLARLGIGTTADAANPLAAKLNNALLAARRSSDGGDGSLRLKLDKESADKTASLLFQDGWSGRAEIGLAGDDDLRVKVSPDGATWLDAIRIDRGTGRVSYPAFGGPREVLTADRTYWVRTDGSNANDGRSDTPAGAFLTFQRAVDVVRQTLDLAGFQVTIRAGGAGGTFTGGVSVNGPLVGARGMDALVLLGDTTTPANVVLQTTDALSVVRAYQGAQFSIAGFKLTSTSGILLDALNFGGIRVTGRMEFGSTANVHVFGRRMSYIDLGSMSYTISGGGLYHLRATNNSIVSAQNATVSLVGSPAFTAFINVSAISEVISVGAAFTGAATGLQYSGDTNSALINGATLIPGSGNTSATGFQIQ</sequence>
<organism evidence="1 2">
    <name type="scientific">Rhodoplanes roseus</name>
    <dbReference type="NCBI Taxonomy" id="29409"/>
    <lineage>
        <taxon>Bacteria</taxon>
        <taxon>Pseudomonadati</taxon>
        <taxon>Pseudomonadota</taxon>
        <taxon>Alphaproteobacteria</taxon>
        <taxon>Hyphomicrobiales</taxon>
        <taxon>Nitrobacteraceae</taxon>
        <taxon>Rhodoplanes</taxon>
    </lineage>
</organism>
<dbReference type="InterPro" id="IPR021251">
    <property type="entry name" value="DUF2793"/>
</dbReference>
<evidence type="ECO:0008006" key="3">
    <source>
        <dbReference type="Google" id="ProtNLM"/>
    </source>
</evidence>
<name>A0A327KWZ7_9BRAD</name>
<evidence type="ECO:0000313" key="2">
    <source>
        <dbReference type="Proteomes" id="UP000249130"/>
    </source>
</evidence>
<dbReference type="OrthoDB" id="564699at2"/>
<dbReference type="EMBL" id="NPEX01000139">
    <property type="protein sequence ID" value="RAI42616.1"/>
    <property type="molecule type" value="Genomic_DNA"/>
</dbReference>
<dbReference type="AlphaFoldDB" id="A0A327KWZ7"/>
<evidence type="ECO:0000313" key="1">
    <source>
        <dbReference type="EMBL" id="RAI42616.1"/>
    </source>
</evidence>